<dbReference type="InterPro" id="IPR001451">
    <property type="entry name" value="Hexapep"/>
</dbReference>
<keyword evidence="4" id="KW-1185">Reference proteome</keyword>
<evidence type="ECO:0000256" key="2">
    <source>
        <dbReference type="ARBA" id="ARBA00022737"/>
    </source>
</evidence>
<dbReference type="InterPro" id="IPR051159">
    <property type="entry name" value="Hexapeptide_acetyltransf"/>
</dbReference>
<keyword evidence="2" id="KW-0677">Repeat</keyword>
<organism evidence="3 4">
    <name type="scientific">Gloeothece citriformis (strain PCC 7424)</name>
    <name type="common">Cyanothece sp. (strain PCC 7424)</name>
    <dbReference type="NCBI Taxonomy" id="65393"/>
    <lineage>
        <taxon>Bacteria</taxon>
        <taxon>Bacillati</taxon>
        <taxon>Cyanobacteriota</taxon>
        <taxon>Cyanophyceae</taxon>
        <taxon>Oscillatoriophycideae</taxon>
        <taxon>Chroococcales</taxon>
        <taxon>Aphanothecaceae</taxon>
        <taxon>Gloeothece</taxon>
        <taxon>Gloeothece citriformis</taxon>
    </lineage>
</organism>
<dbReference type="eggNOG" id="COG0110">
    <property type="taxonomic scope" value="Bacteria"/>
</dbReference>
<dbReference type="SUPFAM" id="SSF51161">
    <property type="entry name" value="Trimeric LpxA-like enzymes"/>
    <property type="match status" value="1"/>
</dbReference>
<dbReference type="KEGG" id="cyc:PCC7424_4589"/>
<evidence type="ECO:0000313" key="4">
    <source>
        <dbReference type="Proteomes" id="UP000002384"/>
    </source>
</evidence>
<dbReference type="InterPro" id="IPR011004">
    <property type="entry name" value="Trimer_LpxA-like_sf"/>
</dbReference>
<dbReference type="AlphaFoldDB" id="B7KAH7"/>
<dbReference type="OrthoDB" id="9815592at2"/>
<evidence type="ECO:0000313" key="3">
    <source>
        <dbReference type="EMBL" id="ACK72951.1"/>
    </source>
</evidence>
<dbReference type="InterPro" id="IPR018357">
    <property type="entry name" value="Hexapep_transf_CS"/>
</dbReference>
<dbReference type="PANTHER" id="PTHR23416:SF78">
    <property type="entry name" value="LIPOPOLYSACCHARIDE BIOSYNTHESIS O-ACETYL TRANSFERASE WBBJ-RELATED"/>
    <property type="match status" value="1"/>
</dbReference>
<dbReference type="RefSeq" id="WP_015956534.1">
    <property type="nucleotide sequence ID" value="NC_011729.1"/>
</dbReference>
<protein>
    <submittedName>
        <fullName evidence="3">Transferase hexapeptide repeat containing protein</fullName>
    </submittedName>
</protein>
<dbReference type="STRING" id="65393.PCC7424_4589"/>
<accession>B7KAH7</accession>
<name>B7KAH7_GLOC7</name>
<dbReference type="PANTHER" id="PTHR23416">
    <property type="entry name" value="SIALIC ACID SYNTHASE-RELATED"/>
    <property type="match status" value="1"/>
</dbReference>
<dbReference type="HOGENOM" id="CLU_051638_7_0_3"/>
<dbReference type="GO" id="GO:0043886">
    <property type="term" value="F:structural constituent of carboxysome shell"/>
    <property type="evidence" value="ECO:0007669"/>
    <property type="project" value="UniProtKB-ARBA"/>
</dbReference>
<dbReference type="CDD" id="cd04647">
    <property type="entry name" value="LbH_MAT_like"/>
    <property type="match status" value="1"/>
</dbReference>
<dbReference type="Gene3D" id="2.160.10.10">
    <property type="entry name" value="Hexapeptide repeat proteins"/>
    <property type="match status" value="1"/>
</dbReference>
<reference evidence="4" key="1">
    <citation type="journal article" date="2011" name="MBio">
        <title>Novel metabolic attributes of the genus Cyanothece, comprising a group of unicellular nitrogen-fixing Cyanobacteria.</title>
        <authorList>
            <person name="Bandyopadhyay A."/>
            <person name="Elvitigala T."/>
            <person name="Welsh E."/>
            <person name="Stockel J."/>
            <person name="Liberton M."/>
            <person name="Min H."/>
            <person name="Sherman L.A."/>
            <person name="Pakrasi H.B."/>
        </authorList>
    </citation>
    <scope>NUCLEOTIDE SEQUENCE [LARGE SCALE GENOMIC DNA]</scope>
    <source>
        <strain evidence="4">PCC 7424</strain>
    </source>
</reference>
<gene>
    <name evidence="3" type="ordered locus">PCC7424_4589</name>
</gene>
<dbReference type="Proteomes" id="UP000002384">
    <property type="component" value="Chromosome"/>
</dbReference>
<dbReference type="EMBL" id="CP001291">
    <property type="protein sequence ID" value="ACK72951.1"/>
    <property type="molecule type" value="Genomic_DNA"/>
</dbReference>
<evidence type="ECO:0000256" key="1">
    <source>
        <dbReference type="ARBA" id="ARBA00022679"/>
    </source>
</evidence>
<dbReference type="Pfam" id="PF00132">
    <property type="entry name" value="Hexapep"/>
    <property type="match status" value="1"/>
</dbReference>
<dbReference type="GO" id="GO:0016740">
    <property type="term" value="F:transferase activity"/>
    <property type="evidence" value="ECO:0007669"/>
    <property type="project" value="UniProtKB-KW"/>
</dbReference>
<sequence>MNKNSLSLKLLTFKESFIMGLVDWMPLSIGVRIRRILYKLILSKIGSNVNIQPYVQLVNPNCIELGNKVLIDRFARLKNAGRNSKLCIGDSVKINRGADIKVHTNGYFEIDESVIIGAYSCLSGLNIKIGKFTMLGPHTGIFANNHVFTNPFRHINEQGHTYKGITIEEDCWLGSGVKVVDGVTIGRGSIIGAGAVVTKSIPPYSIATGVPAKIVGNRQDIQKNGLGTFALSSSLNNLTDN</sequence>
<dbReference type="PROSITE" id="PS00101">
    <property type="entry name" value="HEXAPEP_TRANSFERASES"/>
    <property type="match status" value="1"/>
</dbReference>
<dbReference type="GO" id="GO:0031470">
    <property type="term" value="C:carboxysome"/>
    <property type="evidence" value="ECO:0007669"/>
    <property type="project" value="UniProtKB-ARBA"/>
</dbReference>
<proteinExistence type="predicted"/>
<keyword evidence="1 3" id="KW-0808">Transferase</keyword>